<evidence type="ECO:0000313" key="1">
    <source>
        <dbReference type="EMBL" id="PDT03030.1"/>
    </source>
</evidence>
<evidence type="ECO:0000313" key="2">
    <source>
        <dbReference type="Proteomes" id="UP000220768"/>
    </source>
</evidence>
<dbReference type="AlphaFoldDB" id="A0A2A6JAR8"/>
<reference evidence="1 2" key="1">
    <citation type="submission" date="2017-09" db="EMBL/GenBank/DDBJ databases">
        <title>Comparative genomics of rhizobia isolated from Phaseolus vulgaris in China.</title>
        <authorList>
            <person name="Tong W."/>
        </authorList>
    </citation>
    <scope>NUCLEOTIDE SEQUENCE [LARGE SCALE GENOMIC DNA]</scope>
    <source>
        <strain evidence="1 2">C5</strain>
    </source>
</reference>
<gene>
    <name evidence="1" type="ORF">CO666_17755</name>
</gene>
<dbReference type="RefSeq" id="WP_097613447.1">
    <property type="nucleotide sequence ID" value="NZ_NWSV01000010.1"/>
</dbReference>
<proteinExistence type="predicted"/>
<keyword evidence="2" id="KW-1185">Reference proteome</keyword>
<accession>A0A2A6JAR8</accession>
<dbReference type="EMBL" id="NWSV01000010">
    <property type="protein sequence ID" value="PDT03030.1"/>
    <property type="molecule type" value="Genomic_DNA"/>
</dbReference>
<name>A0A2A6JAR8_9HYPH</name>
<sequence>MTVNFVPRDLFIRHENEWKALREATGERIDIGNHAKPLVPSVGRPVSVGKNEAPAARSE</sequence>
<organism evidence="1 2">
    <name type="scientific">Rhizobium chutanense</name>
    <dbReference type="NCBI Taxonomy" id="2035448"/>
    <lineage>
        <taxon>Bacteria</taxon>
        <taxon>Pseudomonadati</taxon>
        <taxon>Pseudomonadota</taxon>
        <taxon>Alphaproteobacteria</taxon>
        <taxon>Hyphomicrobiales</taxon>
        <taxon>Rhizobiaceae</taxon>
        <taxon>Rhizobium/Agrobacterium group</taxon>
        <taxon>Rhizobium</taxon>
    </lineage>
</organism>
<comment type="caution">
    <text evidence="1">The sequence shown here is derived from an EMBL/GenBank/DDBJ whole genome shotgun (WGS) entry which is preliminary data.</text>
</comment>
<protein>
    <submittedName>
        <fullName evidence="1">Uncharacterized protein</fullName>
    </submittedName>
</protein>
<dbReference type="Proteomes" id="UP000220768">
    <property type="component" value="Unassembled WGS sequence"/>
</dbReference>